<evidence type="ECO:0000256" key="1">
    <source>
        <dbReference type="SAM" id="MobiDB-lite"/>
    </source>
</evidence>
<feature type="compositionally biased region" description="Basic residues" evidence="1">
    <location>
        <begin position="11"/>
        <end position="20"/>
    </location>
</feature>
<dbReference type="EMBL" id="BDSP01000177">
    <property type="protein sequence ID" value="GAX22082.1"/>
    <property type="molecule type" value="Genomic_DNA"/>
</dbReference>
<dbReference type="InParanoid" id="A0A1Z5K7E7"/>
<comment type="caution">
    <text evidence="2">The sequence shown here is derived from an EMBL/GenBank/DDBJ whole genome shotgun (WGS) entry which is preliminary data.</text>
</comment>
<reference evidence="2 3" key="1">
    <citation type="journal article" date="2015" name="Plant Cell">
        <title>Oil accumulation by the oleaginous diatom Fistulifera solaris as revealed by the genome and transcriptome.</title>
        <authorList>
            <person name="Tanaka T."/>
            <person name="Maeda Y."/>
            <person name="Veluchamy A."/>
            <person name="Tanaka M."/>
            <person name="Abida H."/>
            <person name="Marechal E."/>
            <person name="Bowler C."/>
            <person name="Muto M."/>
            <person name="Sunaga Y."/>
            <person name="Tanaka M."/>
            <person name="Yoshino T."/>
            <person name="Taniguchi T."/>
            <person name="Fukuda Y."/>
            <person name="Nemoto M."/>
            <person name="Matsumoto M."/>
            <person name="Wong P.S."/>
            <person name="Aburatani S."/>
            <person name="Fujibuchi W."/>
        </authorList>
    </citation>
    <scope>NUCLEOTIDE SEQUENCE [LARGE SCALE GENOMIC DNA]</scope>
    <source>
        <strain evidence="2 3">JPCC DA0580</strain>
    </source>
</reference>
<organism evidence="2 3">
    <name type="scientific">Fistulifera solaris</name>
    <name type="common">Oleaginous diatom</name>
    <dbReference type="NCBI Taxonomy" id="1519565"/>
    <lineage>
        <taxon>Eukaryota</taxon>
        <taxon>Sar</taxon>
        <taxon>Stramenopiles</taxon>
        <taxon>Ochrophyta</taxon>
        <taxon>Bacillariophyta</taxon>
        <taxon>Bacillariophyceae</taxon>
        <taxon>Bacillariophycidae</taxon>
        <taxon>Naviculales</taxon>
        <taxon>Naviculaceae</taxon>
        <taxon>Fistulifera</taxon>
    </lineage>
</organism>
<dbReference type="AlphaFoldDB" id="A0A1Z5K7E7"/>
<sequence>MCEGQPDNVGRNHRNTRNRRSRPESGDEGDETSTKHFDAIDSSPAVFRLSDGWKQCQQKPKTPQHLVTLVARNPSTYVWSAPPIIWNEKYLIAPTLSGHILLWDLTKVLRSDVADVGDHLVEDGEGEERFKGLSLHDVVLEPEVSAFQIQTNHTPDLVLNTQQDEKGEAESASTLGDGAAIAQICIGSPAVLGNGNDVLVAVSVAGFVHIFNLNDDSNPNSSFVTSFFATGKTGLQCVTTTSTGAIVVGYRSGRLEAWKLEARKQARKVIAASQAPEKSETTYRKKLLWRGFFSNAPEIRSVLQLQHPAHKISTENNEIPNGSDEFLIATIQQEEMISTAAMIEVLNITAIAKAYQELLQNDESATQVQMDEFSLLARPGMEVIDPTTSLLEPCTSHQFKNRPWVPIGGTDSFVRIELPLEDDSLLACVAILAEGSVLFITTNLVDGEFEWGIRGTHDQFLMSFPAIGAGCSIQTSGEDAVPNIVCCLRGGTSFLIPRIPENKGKKTDLIHTITYPHDIDTDNPPHRVDYFSAGILHYLGDDGLFTKSSIPIMVYCWPGGIIDVYSSELLQEKKTYFRVLFAELLSDGTVEVLREHLLSLTAETLAMRKETWRSACEEVQKLNSSEPILLSDLVSGRLRAFRSLLVSKDNLP</sequence>
<proteinExistence type="predicted"/>
<gene>
    <name evidence="2" type="ORF">FisN_6Hh330</name>
</gene>
<name>A0A1Z5K7E7_FISSO</name>
<protein>
    <submittedName>
        <fullName evidence="2">Uncharacterized protein</fullName>
    </submittedName>
</protein>
<feature type="region of interest" description="Disordered" evidence="1">
    <location>
        <begin position="1"/>
        <end position="37"/>
    </location>
</feature>
<evidence type="ECO:0000313" key="3">
    <source>
        <dbReference type="Proteomes" id="UP000198406"/>
    </source>
</evidence>
<evidence type="ECO:0000313" key="2">
    <source>
        <dbReference type="EMBL" id="GAX22082.1"/>
    </source>
</evidence>
<accession>A0A1Z5K7E7</accession>
<dbReference type="SUPFAM" id="SSF50998">
    <property type="entry name" value="Quinoprotein alcohol dehydrogenase-like"/>
    <property type="match status" value="1"/>
</dbReference>
<dbReference type="InterPro" id="IPR011047">
    <property type="entry name" value="Quinoprotein_ADH-like_sf"/>
</dbReference>
<dbReference type="OrthoDB" id="55834at2759"/>
<dbReference type="Proteomes" id="UP000198406">
    <property type="component" value="Unassembled WGS sequence"/>
</dbReference>
<keyword evidence="3" id="KW-1185">Reference proteome</keyword>